<sequence>MGSLLFPPSGGTLDSLSSPNQTEVALAVSEDFERRQTVDEIENEDMPVNDVGNGSGGRPCVGMQFATDDDAFGFYKDYAERMGFGIRKESAKRSRPDEPISRRYLVCYKAAYRRKAERAKKGIYESEDGCPARMAIHLKDGVWIIKQFFDEHNHEMVSSPKKSRKLRKLSTHNKQHALPCARESMDQNSSARCVLSNITPQQYRERSRRKRESNISRECITVMQRFLDTAALDDRFYHSIELDEDGVCRSVFWADGRARTMYENFSDVVVFDVSYKTRQFCLPFAPFTGVNHHGQSVLFGCAFLADEQEETFVWLFERWLFCMGGKAPGAIITDQDPTIINAIQRVFPNTRHRFCIWHMSLHEDEHLRPLRSSYNPDFDEHYYRWVKSKTIEEAEAAWVTLKDKYKREYEGPLTDKQCNEMKSWRWLESMYEKKYNWIDAYLKDTFFAGLRSSQWNEGINSFFDGYVNSLTPVHQFVEQYWKAVQCRRDLEENEDLWTMRSKPNFQGLHPLEFHAAKVYTRKIFTNFQLEFKEASFHCSHDGVNVSDGVTTYDVSYEVDDKVDTHTVQCEPAKYQFRCTCGKFESAGILCKHILYIMKQCYRWKSIPEHYILARWTLAHKHRSDNTGSAPINTSKEIEVTPLEAWNLRKALNEVYEKAIKHRALYNATAVALQDLVKQLDSIG</sequence>
<evidence type="ECO:0000256" key="2">
    <source>
        <dbReference type="ARBA" id="ARBA00022723"/>
    </source>
</evidence>
<accession>A0AAV5M5I3</accession>
<dbReference type="Proteomes" id="UP001054252">
    <property type="component" value="Unassembled WGS sequence"/>
</dbReference>
<dbReference type="InterPro" id="IPR006564">
    <property type="entry name" value="Znf_PMZ"/>
</dbReference>
<dbReference type="GO" id="GO:0008270">
    <property type="term" value="F:zinc ion binding"/>
    <property type="evidence" value="ECO:0007669"/>
    <property type="project" value="UniProtKB-UniRule"/>
</dbReference>
<dbReference type="InterPro" id="IPR004330">
    <property type="entry name" value="FAR1_DNA_bnd_dom"/>
</dbReference>
<dbReference type="EMBL" id="BPVZ01000179">
    <property type="protein sequence ID" value="GKV44289.1"/>
    <property type="molecule type" value="Genomic_DNA"/>
</dbReference>
<protein>
    <recommendedName>
        <fullName evidence="6">Protein FAR1-RELATED SEQUENCE</fullName>
    </recommendedName>
</protein>
<evidence type="ECO:0000313" key="10">
    <source>
        <dbReference type="Proteomes" id="UP001054252"/>
    </source>
</evidence>
<evidence type="ECO:0000259" key="8">
    <source>
        <dbReference type="PROSITE" id="PS50966"/>
    </source>
</evidence>
<dbReference type="SMART" id="SM00575">
    <property type="entry name" value="ZnF_PMZ"/>
    <property type="match status" value="1"/>
</dbReference>
<dbReference type="PANTHER" id="PTHR31669">
    <property type="entry name" value="PROTEIN FAR1-RELATED SEQUENCE 10-RELATED"/>
    <property type="match status" value="1"/>
</dbReference>
<keyword evidence="6" id="KW-0539">Nucleus</keyword>
<name>A0AAV5M5I3_9ROSI</name>
<comment type="caution">
    <text evidence="9">The sequence shown here is derived from an EMBL/GenBank/DDBJ whole genome shotgun (WGS) entry which is preliminary data.</text>
</comment>
<keyword evidence="4 6" id="KW-0862">Zinc</keyword>
<dbReference type="GO" id="GO:0006355">
    <property type="term" value="P:regulation of DNA-templated transcription"/>
    <property type="evidence" value="ECO:0007669"/>
    <property type="project" value="UniProtKB-UniRule"/>
</dbReference>
<dbReference type="Pfam" id="PF03101">
    <property type="entry name" value="FAR1"/>
    <property type="match status" value="1"/>
</dbReference>
<feature type="region of interest" description="Disordered" evidence="7">
    <location>
        <begin position="1"/>
        <end position="20"/>
    </location>
</feature>
<dbReference type="AlphaFoldDB" id="A0AAV5M5I3"/>
<keyword evidence="10" id="KW-1185">Reference proteome</keyword>
<dbReference type="Pfam" id="PF10551">
    <property type="entry name" value="MULE"/>
    <property type="match status" value="1"/>
</dbReference>
<evidence type="ECO:0000313" key="9">
    <source>
        <dbReference type="EMBL" id="GKV44289.1"/>
    </source>
</evidence>
<organism evidence="9 10">
    <name type="scientific">Rubroshorea leprosula</name>
    <dbReference type="NCBI Taxonomy" id="152421"/>
    <lineage>
        <taxon>Eukaryota</taxon>
        <taxon>Viridiplantae</taxon>
        <taxon>Streptophyta</taxon>
        <taxon>Embryophyta</taxon>
        <taxon>Tracheophyta</taxon>
        <taxon>Spermatophyta</taxon>
        <taxon>Magnoliopsida</taxon>
        <taxon>eudicotyledons</taxon>
        <taxon>Gunneridae</taxon>
        <taxon>Pentapetalae</taxon>
        <taxon>rosids</taxon>
        <taxon>malvids</taxon>
        <taxon>Malvales</taxon>
        <taxon>Dipterocarpaceae</taxon>
        <taxon>Rubroshorea</taxon>
    </lineage>
</organism>
<reference evidence="9 10" key="1">
    <citation type="journal article" date="2021" name="Commun. Biol.">
        <title>The genome of Shorea leprosula (Dipterocarpaceae) highlights the ecological relevance of drought in aseasonal tropical rainforests.</title>
        <authorList>
            <person name="Ng K.K.S."/>
            <person name="Kobayashi M.J."/>
            <person name="Fawcett J.A."/>
            <person name="Hatakeyama M."/>
            <person name="Paape T."/>
            <person name="Ng C.H."/>
            <person name="Ang C.C."/>
            <person name="Tnah L.H."/>
            <person name="Lee C.T."/>
            <person name="Nishiyama T."/>
            <person name="Sese J."/>
            <person name="O'Brien M.J."/>
            <person name="Copetti D."/>
            <person name="Mohd Noor M.I."/>
            <person name="Ong R.C."/>
            <person name="Putra M."/>
            <person name="Sireger I.Z."/>
            <person name="Indrioko S."/>
            <person name="Kosugi Y."/>
            <person name="Izuno A."/>
            <person name="Isagi Y."/>
            <person name="Lee S.L."/>
            <person name="Shimizu K.K."/>
        </authorList>
    </citation>
    <scope>NUCLEOTIDE SEQUENCE [LARGE SCALE GENOMIC DNA]</scope>
    <source>
        <strain evidence="9">214</strain>
    </source>
</reference>
<evidence type="ECO:0000256" key="4">
    <source>
        <dbReference type="ARBA" id="ARBA00022833"/>
    </source>
</evidence>
<dbReference type="InterPro" id="IPR018289">
    <property type="entry name" value="MULE_transposase_dom"/>
</dbReference>
<keyword evidence="3 5" id="KW-0863">Zinc-finger</keyword>
<dbReference type="GO" id="GO:0005634">
    <property type="term" value="C:nucleus"/>
    <property type="evidence" value="ECO:0007669"/>
    <property type="project" value="UniProtKB-SubCell"/>
</dbReference>
<comment type="similarity">
    <text evidence="1 6">Belongs to the FHY3/FAR1 family.</text>
</comment>
<dbReference type="PANTHER" id="PTHR31669:SF251">
    <property type="entry name" value="PROTEIN FAR1-RELATED SEQUENCE"/>
    <property type="match status" value="1"/>
</dbReference>
<dbReference type="InterPro" id="IPR031052">
    <property type="entry name" value="FHY3/FAR1"/>
</dbReference>
<evidence type="ECO:0000256" key="6">
    <source>
        <dbReference type="RuleBase" id="RU367018"/>
    </source>
</evidence>
<comment type="function">
    <text evidence="6">Putative transcription activator involved in regulating light control of development.</text>
</comment>
<evidence type="ECO:0000256" key="7">
    <source>
        <dbReference type="SAM" id="MobiDB-lite"/>
    </source>
</evidence>
<proteinExistence type="inferred from homology"/>
<dbReference type="PROSITE" id="PS50966">
    <property type="entry name" value="ZF_SWIM"/>
    <property type="match status" value="1"/>
</dbReference>
<evidence type="ECO:0000256" key="1">
    <source>
        <dbReference type="ARBA" id="ARBA00005889"/>
    </source>
</evidence>
<gene>
    <name evidence="9" type="ORF">SLEP1_g51481</name>
</gene>
<evidence type="ECO:0000256" key="5">
    <source>
        <dbReference type="PROSITE-ProRule" id="PRU00325"/>
    </source>
</evidence>
<comment type="subcellular location">
    <subcellularLocation>
        <location evidence="6">Nucleus</location>
    </subcellularLocation>
</comment>
<dbReference type="InterPro" id="IPR007527">
    <property type="entry name" value="Znf_SWIM"/>
</dbReference>
<feature type="domain" description="SWIM-type" evidence="8">
    <location>
        <begin position="552"/>
        <end position="601"/>
    </location>
</feature>
<keyword evidence="2 6" id="KW-0479">Metal-binding</keyword>
<evidence type="ECO:0000256" key="3">
    <source>
        <dbReference type="ARBA" id="ARBA00022771"/>
    </source>
</evidence>